<feature type="DNA-binding region" description="H-T-H motif" evidence="3">
    <location>
        <begin position="22"/>
        <end position="41"/>
    </location>
</feature>
<dbReference type="PRINTS" id="PR00455">
    <property type="entry name" value="HTHTETR"/>
</dbReference>
<dbReference type="InterPro" id="IPR036271">
    <property type="entry name" value="Tet_transcr_reg_TetR-rel_C_sf"/>
</dbReference>
<reference evidence="5 6" key="1">
    <citation type="submission" date="2015-07" db="EMBL/GenBank/DDBJ databases">
        <title>High-quality draft genome sequence of Oceanobacillus caeni HM6, a bacillus isolated from a human feces.</title>
        <authorList>
            <person name="Kumar J."/>
            <person name="Verma M.K."/>
            <person name="Pandey R."/>
            <person name="Bhambi M."/>
            <person name="Chauhan N."/>
        </authorList>
    </citation>
    <scope>NUCLEOTIDE SEQUENCE [LARGE SCALE GENOMIC DNA]</scope>
    <source>
        <strain evidence="5 6">HM6</strain>
    </source>
</reference>
<organism evidence="5 6">
    <name type="scientific">Oceanobacillus caeni</name>
    <dbReference type="NCBI Taxonomy" id="405946"/>
    <lineage>
        <taxon>Bacteria</taxon>
        <taxon>Bacillati</taxon>
        <taxon>Bacillota</taxon>
        <taxon>Bacilli</taxon>
        <taxon>Bacillales</taxon>
        <taxon>Bacillaceae</taxon>
        <taxon>Oceanobacillus</taxon>
    </lineage>
</organism>
<dbReference type="EMBL" id="LGTK01000120">
    <property type="protein sequence ID" value="KPH69284.1"/>
    <property type="molecule type" value="Genomic_DNA"/>
</dbReference>
<comment type="caution">
    <text evidence="5">The sequence shown here is derived from an EMBL/GenBank/DDBJ whole genome shotgun (WGS) entry which is preliminary data.</text>
</comment>
<keyword evidence="1" id="KW-0678">Repressor</keyword>
<dbReference type="Pfam" id="PF17932">
    <property type="entry name" value="TetR_C_24"/>
    <property type="match status" value="1"/>
</dbReference>
<dbReference type="PANTHER" id="PTHR43479:SF11">
    <property type="entry name" value="ACREF_ENVCD OPERON REPRESSOR-RELATED"/>
    <property type="match status" value="1"/>
</dbReference>
<proteinExistence type="predicted"/>
<keyword evidence="6" id="KW-1185">Reference proteome</keyword>
<gene>
    <name evidence="5" type="ORF">AFL42_17270</name>
</gene>
<dbReference type="InterPro" id="IPR050624">
    <property type="entry name" value="HTH-type_Tx_Regulator"/>
</dbReference>
<evidence type="ECO:0000256" key="2">
    <source>
        <dbReference type="ARBA" id="ARBA00023125"/>
    </source>
</evidence>
<dbReference type="PANTHER" id="PTHR43479">
    <property type="entry name" value="ACREF/ENVCD OPERON REPRESSOR-RELATED"/>
    <property type="match status" value="1"/>
</dbReference>
<dbReference type="SUPFAM" id="SSF48498">
    <property type="entry name" value="Tetracyclin repressor-like, C-terminal domain"/>
    <property type="match status" value="1"/>
</dbReference>
<protein>
    <submittedName>
        <fullName evidence="5">TetR family transcriptional regulator</fullName>
    </submittedName>
</protein>
<evidence type="ECO:0000256" key="3">
    <source>
        <dbReference type="PROSITE-ProRule" id="PRU00335"/>
    </source>
</evidence>
<keyword evidence="2 3" id="KW-0238">DNA-binding</keyword>
<evidence type="ECO:0000313" key="6">
    <source>
        <dbReference type="Proteomes" id="UP000037854"/>
    </source>
</evidence>
<accession>A0ABR5MF66</accession>
<dbReference type="RefSeq" id="WP_060669344.1">
    <property type="nucleotide sequence ID" value="NZ_JARTGE010000027.1"/>
</dbReference>
<evidence type="ECO:0000256" key="1">
    <source>
        <dbReference type="ARBA" id="ARBA00022491"/>
    </source>
</evidence>
<dbReference type="Gene3D" id="1.10.10.60">
    <property type="entry name" value="Homeodomain-like"/>
    <property type="match status" value="1"/>
</dbReference>
<dbReference type="Pfam" id="PF00440">
    <property type="entry name" value="TetR_N"/>
    <property type="match status" value="1"/>
</dbReference>
<dbReference type="PROSITE" id="PS50977">
    <property type="entry name" value="HTH_TETR_2"/>
    <property type="match status" value="1"/>
</dbReference>
<dbReference type="InterPro" id="IPR009057">
    <property type="entry name" value="Homeodomain-like_sf"/>
</dbReference>
<dbReference type="Gene3D" id="1.10.357.10">
    <property type="entry name" value="Tetracycline Repressor, domain 2"/>
    <property type="match status" value="1"/>
</dbReference>
<evidence type="ECO:0000259" key="4">
    <source>
        <dbReference type="PROSITE" id="PS50977"/>
    </source>
</evidence>
<dbReference type="Proteomes" id="UP000037854">
    <property type="component" value="Unassembled WGS sequence"/>
</dbReference>
<sequence length="187" mass="21664">MKRKITEVSIKLFEKKGFSATSIQDIVDAIGVTKGTFYYYYSSKEQLLMDIHYDYITNLLERQKQIVDNSHLSQREKITEIITLLIMDVTEKGPSARVFFRELRHLSEGNIEKIKEIRKQFYLNVEAVIKAGIEQGEFRKADRPDMIAYGVLGIVNWSYNWYNPEGDVSPSELAKIYANVILKGIEN</sequence>
<dbReference type="InterPro" id="IPR041490">
    <property type="entry name" value="KstR2_TetR_C"/>
</dbReference>
<name>A0ABR5MF66_9BACI</name>
<evidence type="ECO:0000313" key="5">
    <source>
        <dbReference type="EMBL" id="KPH69284.1"/>
    </source>
</evidence>
<dbReference type="SUPFAM" id="SSF46689">
    <property type="entry name" value="Homeodomain-like"/>
    <property type="match status" value="1"/>
</dbReference>
<dbReference type="InterPro" id="IPR001647">
    <property type="entry name" value="HTH_TetR"/>
</dbReference>
<feature type="domain" description="HTH tetR-type" evidence="4">
    <location>
        <begin position="1"/>
        <end position="59"/>
    </location>
</feature>